<evidence type="ECO:0000313" key="8">
    <source>
        <dbReference type="EMBL" id="CAD9231409.1"/>
    </source>
</evidence>
<dbReference type="GO" id="GO:0031519">
    <property type="term" value="C:PcG protein complex"/>
    <property type="evidence" value="ECO:0007669"/>
    <property type="project" value="TreeGrafter"/>
</dbReference>
<gene>
    <name evidence="8" type="ORF">CCAE0312_LOCUS3486</name>
</gene>
<dbReference type="GO" id="GO:0008270">
    <property type="term" value="F:zinc ion binding"/>
    <property type="evidence" value="ECO:0007669"/>
    <property type="project" value="UniProtKB-KW"/>
</dbReference>
<dbReference type="InterPro" id="IPR013087">
    <property type="entry name" value="Znf_C2H2_type"/>
</dbReference>
<evidence type="ECO:0000256" key="6">
    <source>
        <dbReference type="SAM" id="MobiDB-lite"/>
    </source>
</evidence>
<dbReference type="AlphaFoldDB" id="A0A7S1TB56"/>
<keyword evidence="1" id="KW-0479">Metal-binding</keyword>
<feature type="domain" description="C2H2-type" evidence="7">
    <location>
        <begin position="50"/>
        <end position="79"/>
    </location>
</feature>
<name>A0A7S1TB56_9RHOD</name>
<dbReference type="GO" id="GO:0005667">
    <property type="term" value="C:transcription regulator complex"/>
    <property type="evidence" value="ECO:0007669"/>
    <property type="project" value="TreeGrafter"/>
</dbReference>
<evidence type="ECO:0000259" key="7">
    <source>
        <dbReference type="PROSITE" id="PS50157"/>
    </source>
</evidence>
<dbReference type="SMART" id="SM00355">
    <property type="entry name" value="ZnF_C2H2"/>
    <property type="match status" value="2"/>
</dbReference>
<keyword evidence="4" id="KW-0862">Zinc</keyword>
<evidence type="ECO:0000256" key="5">
    <source>
        <dbReference type="PROSITE-ProRule" id="PRU00042"/>
    </source>
</evidence>
<feature type="compositionally biased region" description="Basic residues" evidence="6">
    <location>
        <begin position="73"/>
        <end position="83"/>
    </location>
</feature>
<dbReference type="PANTHER" id="PTHR14003">
    <property type="entry name" value="TRANSCRIPTIONAL REPRESSOR PROTEIN YY"/>
    <property type="match status" value="1"/>
</dbReference>
<evidence type="ECO:0000256" key="3">
    <source>
        <dbReference type="ARBA" id="ARBA00022771"/>
    </source>
</evidence>
<dbReference type="SUPFAM" id="SSF57667">
    <property type="entry name" value="beta-beta-alpha zinc fingers"/>
    <property type="match status" value="1"/>
</dbReference>
<reference evidence="8" key="1">
    <citation type="submission" date="2021-01" db="EMBL/GenBank/DDBJ databases">
        <authorList>
            <person name="Corre E."/>
            <person name="Pelletier E."/>
            <person name="Niang G."/>
            <person name="Scheremetjew M."/>
            <person name="Finn R."/>
            <person name="Kale V."/>
            <person name="Holt S."/>
            <person name="Cochrane G."/>
            <person name="Meng A."/>
            <person name="Brown T."/>
            <person name="Cohen L."/>
        </authorList>
    </citation>
    <scope>NUCLEOTIDE SEQUENCE</scope>
    <source>
        <strain evidence="8">SAG 36.94</strain>
    </source>
</reference>
<keyword evidence="3 5" id="KW-0863">Zinc-finger</keyword>
<dbReference type="PROSITE" id="PS00028">
    <property type="entry name" value="ZINC_FINGER_C2H2_1"/>
    <property type="match status" value="2"/>
</dbReference>
<proteinExistence type="predicted"/>
<accession>A0A7S1TB56</accession>
<protein>
    <recommendedName>
        <fullName evidence="7">C2H2-type domain-containing protein</fullName>
    </recommendedName>
</protein>
<dbReference type="GO" id="GO:0000981">
    <property type="term" value="F:DNA-binding transcription factor activity, RNA polymerase II-specific"/>
    <property type="evidence" value="ECO:0007669"/>
    <property type="project" value="TreeGrafter"/>
</dbReference>
<feature type="compositionally biased region" description="Basic and acidic residues" evidence="6">
    <location>
        <begin position="86"/>
        <end position="99"/>
    </location>
</feature>
<evidence type="ECO:0000256" key="4">
    <source>
        <dbReference type="ARBA" id="ARBA00022833"/>
    </source>
</evidence>
<dbReference type="GO" id="GO:0000978">
    <property type="term" value="F:RNA polymerase II cis-regulatory region sequence-specific DNA binding"/>
    <property type="evidence" value="ECO:0007669"/>
    <property type="project" value="TreeGrafter"/>
</dbReference>
<dbReference type="PROSITE" id="PS50157">
    <property type="entry name" value="ZINC_FINGER_C2H2_2"/>
    <property type="match status" value="2"/>
</dbReference>
<evidence type="ECO:0000256" key="2">
    <source>
        <dbReference type="ARBA" id="ARBA00022737"/>
    </source>
</evidence>
<feature type="domain" description="C2H2-type" evidence="7">
    <location>
        <begin position="20"/>
        <end position="49"/>
    </location>
</feature>
<organism evidence="8">
    <name type="scientific">Compsopogon caeruleus</name>
    <dbReference type="NCBI Taxonomy" id="31354"/>
    <lineage>
        <taxon>Eukaryota</taxon>
        <taxon>Rhodophyta</taxon>
        <taxon>Compsopogonophyceae</taxon>
        <taxon>Compsopogonales</taxon>
        <taxon>Compsopogonaceae</taxon>
        <taxon>Compsopogon</taxon>
    </lineage>
</organism>
<dbReference type="Gene3D" id="3.30.160.60">
    <property type="entry name" value="Classic Zinc Finger"/>
    <property type="match status" value="2"/>
</dbReference>
<dbReference type="InterPro" id="IPR036236">
    <property type="entry name" value="Znf_C2H2_sf"/>
</dbReference>
<keyword evidence="2" id="KW-0677">Repeat</keyword>
<dbReference type="EMBL" id="HBGH01006652">
    <property type="protein sequence ID" value="CAD9231409.1"/>
    <property type="molecule type" value="Transcribed_RNA"/>
</dbReference>
<feature type="region of interest" description="Disordered" evidence="6">
    <location>
        <begin position="73"/>
        <end position="99"/>
    </location>
</feature>
<evidence type="ECO:0000256" key="1">
    <source>
        <dbReference type="ARBA" id="ARBA00022723"/>
    </source>
</evidence>
<sequence>MNEKKEGFSISRSPSNKKRYLCLNEKCGKSFSTAYNLRVHCRIHLGTYPRECHMEGCTRKFRWPSSLKSHLRSHAQKTRHRAPHSLGKETHSDVGEKSSFDGPPLIAWDSWSEDFLIPFEHGSESARQPRRTVSDSAVMPAAEETLTADTTNSNDMYFEGEPF</sequence>
<dbReference type="GO" id="GO:0000785">
    <property type="term" value="C:chromatin"/>
    <property type="evidence" value="ECO:0007669"/>
    <property type="project" value="TreeGrafter"/>
</dbReference>
<dbReference type="PANTHER" id="PTHR14003:SF19">
    <property type="entry name" value="YY2 TRANSCRIPTION FACTOR"/>
    <property type="match status" value="1"/>
</dbReference>
<dbReference type="Pfam" id="PF00096">
    <property type="entry name" value="zf-C2H2"/>
    <property type="match status" value="1"/>
</dbReference>